<keyword evidence="3" id="KW-1185">Reference proteome</keyword>
<feature type="compositionally biased region" description="Basic and acidic residues" evidence="1">
    <location>
        <begin position="368"/>
        <end position="392"/>
    </location>
</feature>
<reference evidence="2 3" key="1">
    <citation type="submission" date="2019-04" db="EMBL/GenBank/DDBJ databases">
        <title>An improved genome assembly and genetic linkage map for asparagus bean, Vigna unguiculata ssp. sesquipedialis.</title>
        <authorList>
            <person name="Xia Q."/>
            <person name="Zhang R."/>
            <person name="Dong Y."/>
        </authorList>
    </citation>
    <scope>NUCLEOTIDE SEQUENCE [LARGE SCALE GENOMIC DNA]</scope>
    <source>
        <tissue evidence="2">Leaf</tissue>
    </source>
</reference>
<dbReference type="AlphaFoldDB" id="A0A4D6LN83"/>
<dbReference type="Proteomes" id="UP000501690">
    <property type="component" value="Linkage Group LG4"/>
</dbReference>
<evidence type="ECO:0000256" key="1">
    <source>
        <dbReference type="SAM" id="MobiDB-lite"/>
    </source>
</evidence>
<protein>
    <recommendedName>
        <fullName evidence="4">Aminotransferase-like</fullName>
    </recommendedName>
</protein>
<feature type="region of interest" description="Disordered" evidence="1">
    <location>
        <begin position="365"/>
        <end position="412"/>
    </location>
</feature>
<evidence type="ECO:0000313" key="3">
    <source>
        <dbReference type="Proteomes" id="UP000501690"/>
    </source>
</evidence>
<name>A0A4D6LN83_VIGUN</name>
<sequence>MYFRHCCKAKCIGALNEKLTVPQKEYIASTPFWWFPMLTQSLKINRNVLSQLCIKWAERRGGCDVGGEVVDLTVPQQEYIASTPFWWFPMLTQSLKINRNVLSQLCIKWVERRGGFDVGGEVVDFSLLDVCLGLGLRVVGEKIDLNEEVVESETWNTFGRQRVDVKLIYDFLMKFDDDVGDVELFCKLYVVLGISEFLLASKKGCVFPVIFKIVDDMENIGKYNWGTLVYEYLVFSLCSASLALQNEPSRFEFYVVGCAYLLESTFKCKMNLFPRLLYWMNVTVGDKVMKTAFDYDMAIVDVAVSKEELDHAIVREAFEQFGTEYKTQDLKDKEEVEHLLEDHEAGIVDLEQSMSALDDLVGNWKGQQPKDEVRDEVGDDVFNDRRDDVMSDEKDDGAQQSNMYDRMKARPRMRFKSVATKTPYSVYGKNKLKSLQIG</sequence>
<gene>
    <name evidence="2" type="ORF">DEO72_LG4g943</name>
</gene>
<accession>A0A4D6LN83</accession>
<evidence type="ECO:0008006" key="4">
    <source>
        <dbReference type="Google" id="ProtNLM"/>
    </source>
</evidence>
<organism evidence="2 3">
    <name type="scientific">Vigna unguiculata</name>
    <name type="common">Cowpea</name>
    <dbReference type="NCBI Taxonomy" id="3917"/>
    <lineage>
        <taxon>Eukaryota</taxon>
        <taxon>Viridiplantae</taxon>
        <taxon>Streptophyta</taxon>
        <taxon>Embryophyta</taxon>
        <taxon>Tracheophyta</taxon>
        <taxon>Spermatophyta</taxon>
        <taxon>Magnoliopsida</taxon>
        <taxon>eudicotyledons</taxon>
        <taxon>Gunneridae</taxon>
        <taxon>Pentapetalae</taxon>
        <taxon>rosids</taxon>
        <taxon>fabids</taxon>
        <taxon>Fabales</taxon>
        <taxon>Fabaceae</taxon>
        <taxon>Papilionoideae</taxon>
        <taxon>50 kb inversion clade</taxon>
        <taxon>NPAAA clade</taxon>
        <taxon>indigoferoid/millettioid clade</taxon>
        <taxon>Phaseoleae</taxon>
        <taxon>Vigna</taxon>
    </lineage>
</organism>
<evidence type="ECO:0000313" key="2">
    <source>
        <dbReference type="EMBL" id="QCD89991.1"/>
    </source>
</evidence>
<dbReference type="EMBL" id="CP039348">
    <property type="protein sequence ID" value="QCD89991.1"/>
    <property type="molecule type" value="Genomic_DNA"/>
</dbReference>
<proteinExistence type="predicted"/>